<gene>
    <name evidence="5" type="ORF">BLNAU_17313</name>
</gene>
<feature type="repeat" description="Pumilio" evidence="2">
    <location>
        <begin position="10"/>
        <end position="48"/>
    </location>
</feature>
<feature type="domain" description="PUM-HD" evidence="4">
    <location>
        <begin position="1"/>
        <end position="423"/>
    </location>
</feature>
<dbReference type="SUPFAM" id="SSF48371">
    <property type="entry name" value="ARM repeat"/>
    <property type="match status" value="1"/>
</dbReference>
<feature type="compositionally biased region" description="Low complexity" evidence="3">
    <location>
        <begin position="878"/>
        <end position="887"/>
    </location>
</feature>
<dbReference type="InterPro" id="IPR011989">
    <property type="entry name" value="ARM-like"/>
</dbReference>
<evidence type="ECO:0000313" key="6">
    <source>
        <dbReference type="Proteomes" id="UP001281761"/>
    </source>
</evidence>
<dbReference type="InterPro" id="IPR016024">
    <property type="entry name" value="ARM-type_fold"/>
</dbReference>
<dbReference type="PANTHER" id="PTHR12537">
    <property type="entry name" value="RNA BINDING PROTEIN PUMILIO-RELATED"/>
    <property type="match status" value="1"/>
</dbReference>
<feature type="repeat" description="Pumilio" evidence="2">
    <location>
        <begin position="270"/>
        <end position="306"/>
    </location>
</feature>
<proteinExistence type="predicted"/>
<evidence type="ECO:0000256" key="1">
    <source>
        <dbReference type="ARBA" id="ARBA00022737"/>
    </source>
</evidence>
<evidence type="ECO:0000256" key="3">
    <source>
        <dbReference type="SAM" id="MobiDB-lite"/>
    </source>
</evidence>
<feature type="compositionally biased region" description="Polar residues" evidence="3">
    <location>
        <begin position="909"/>
        <end position="918"/>
    </location>
</feature>
<dbReference type="Proteomes" id="UP001281761">
    <property type="component" value="Unassembled WGS sequence"/>
</dbReference>
<evidence type="ECO:0000256" key="2">
    <source>
        <dbReference type="PROSITE-ProRule" id="PRU00317"/>
    </source>
</evidence>
<dbReference type="InterPro" id="IPR001313">
    <property type="entry name" value="Pumilio_RNA-bd_rpt"/>
</dbReference>
<feature type="repeat" description="Pumilio" evidence="2">
    <location>
        <begin position="49"/>
        <end position="87"/>
    </location>
</feature>
<feature type="region of interest" description="Disordered" evidence="3">
    <location>
        <begin position="654"/>
        <end position="673"/>
    </location>
</feature>
<sequence>MIIAHKSGLRLSFCFNHVLAVSEDQVGSRFIQSRLSNASSAEIEQVFTELIVQNPKSFELFTHCYANYVVQKLFEVGTNVQVAQLIELIRPSFYNLSFDTFGCRVLQCAIPRMDEKLCSSISDQLFHNCIEAIHSQNANHVLQKCIEYSSFTAIDIVLSVISTHGIQEIANHTYGCRVLQRLLECDDDTIHAYLGTQLFPILQQLVIDQYGNFVIQHLAQNSNREMISIDVSQIPPSSEETERKQTISTINPSLNTVTVLISIKEMIARSLRGNYFTLSKHKFGSNVVEKCLEYADENIRRYVLLEILSTDPQHYNKKINFNQLTKALFTEPSLDSLASATVSSEPASFVDPYKPFNTHPLLFLLLDQFGNYVAQRVCDIAPLSFKQAILHQLLYLLPVRLIKGRKELQNTRSELRSSNQRFADVADDDITIPNRDFIGVRIEKLLRALERPTPVIFPEPPRSKWKGVKMPRPSSTKSPTPRSSQSHLTAHSRALSAGPSEGPPPSSRSLSSNESMSRKSNRPVLVTSDQLPAVEQKDAKQLLLEESSDEEKVFVMPAFRSHEGEHHQKRGNQHSRTVSEADSISFTSMTPLQSPSRSSCPSSPVQEALIGIGQGSALSFLGHDLNVLDSFAPPAPRPNHTRHSIHLTTAMHSHSGEYEAMSDSEKSITGWDPGLNIASEVDETSLSEGSRLASPVVGGPDALSSFSTPSSFHSLYLPSAQNNPNSRPLIPLYTSPDLPYLTTSSSASIFLPHNSPLDIARVASTRDHLDPQQTSFDSFIHPIPSSVSNFPFTAEHSTSLPSFPKLSDEEDDSANHFGVLRALSPESLHASSVSSFNILAHAQSSFRMPLTPPHLPIQDDFAVPSHRLSLTFSPPNSPNSVTSSSRSRPYHDHRDISIDYMSIDDPLESTRSTIDSTE</sequence>
<feature type="region of interest" description="Disordered" evidence="3">
    <location>
        <begin position="457"/>
        <end position="533"/>
    </location>
</feature>
<dbReference type="InterPro" id="IPR033133">
    <property type="entry name" value="PUM-HD"/>
</dbReference>
<dbReference type="PROSITE" id="PS50302">
    <property type="entry name" value="PUM"/>
    <property type="match status" value="5"/>
</dbReference>
<dbReference type="PROSITE" id="PS50303">
    <property type="entry name" value="PUM_HD"/>
    <property type="match status" value="1"/>
</dbReference>
<name>A0ABQ9X964_9EUKA</name>
<evidence type="ECO:0000313" key="5">
    <source>
        <dbReference type="EMBL" id="KAK2947793.1"/>
    </source>
</evidence>
<dbReference type="Gene3D" id="1.25.10.10">
    <property type="entry name" value="Leucine-rich Repeat Variant"/>
    <property type="match status" value="1"/>
</dbReference>
<dbReference type="Pfam" id="PF00806">
    <property type="entry name" value="PUF"/>
    <property type="match status" value="8"/>
</dbReference>
<reference evidence="5 6" key="1">
    <citation type="journal article" date="2022" name="bioRxiv">
        <title>Genomics of Preaxostyla Flagellates Illuminates Evolutionary Transitions and the Path Towards Mitochondrial Loss.</title>
        <authorList>
            <person name="Novak L.V.F."/>
            <person name="Treitli S.C."/>
            <person name="Pyrih J."/>
            <person name="Halakuc P."/>
            <person name="Pipaliya S.V."/>
            <person name="Vacek V."/>
            <person name="Brzon O."/>
            <person name="Soukal P."/>
            <person name="Eme L."/>
            <person name="Dacks J.B."/>
            <person name="Karnkowska A."/>
            <person name="Elias M."/>
            <person name="Hampl V."/>
        </authorList>
    </citation>
    <scope>NUCLEOTIDE SEQUENCE [LARGE SCALE GENOMIC DNA]</scope>
    <source>
        <strain evidence="5">NAU3</strain>
        <tissue evidence="5">Gut</tissue>
    </source>
</reference>
<keyword evidence="6" id="KW-1185">Reference proteome</keyword>
<feature type="region of interest" description="Disordered" evidence="3">
    <location>
        <begin position="871"/>
        <end position="918"/>
    </location>
</feature>
<comment type="caution">
    <text evidence="5">The sequence shown here is derived from an EMBL/GenBank/DDBJ whole genome shotgun (WGS) entry which is preliminary data.</text>
</comment>
<protein>
    <submittedName>
        <fullName evidence="5">Pumilio like protein</fullName>
    </submittedName>
</protein>
<dbReference type="SMART" id="SM00025">
    <property type="entry name" value="Pumilio"/>
    <property type="match status" value="8"/>
</dbReference>
<feature type="compositionally biased region" description="Low complexity" evidence="3">
    <location>
        <begin position="471"/>
        <end position="486"/>
    </location>
</feature>
<feature type="repeat" description="Pumilio" evidence="2">
    <location>
        <begin position="159"/>
        <end position="196"/>
    </location>
</feature>
<feature type="repeat" description="Pumilio" evidence="2">
    <location>
        <begin position="197"/>
        <end position="232"/>
    </location>
</feature>
<accession>A0ABQ9X964</accession>
<keyword evidence="1" id="KW-0677">Repeat</keyword>
<organism evidence="5 6">
    <name type="scientific">Blattamonas nauphoetae</name>
    <dbReference type="NCBI Taxonomy" id="2049346"/>
    <lineage>
        <taxon>Eukaryota</taxon>
        <taxon>Metamonada</taxon>
        <taxon>Preaxostyla</taxon>
        <taxon>Oxymonadida</taxon>
        <taxon>Blattamonas</taxon>
    </lineage>
</organism>
<feature type="region of interest" description="Disordered" evidence="3">
    <location>
        <begin position="559"/>
        <end position="582"/>
    </location>
</feature>
<dbReference type="PANTHER" id="PTHR12537:SF112">
    <property type="entry name" value="FEM-3 MRNA-BINDING FACTOR 1-RELATED"/>
    <property type="match status" value="1"/>
</dbReference>
<evidence type="ECO:0000259" key="4">
    <source>
        <dbReference type="PROSITE" id="PS50303"/>
    </source>
</evidence>
<dbReference type="EMBL" id="JARBJD010000191">
    <property type="protein sequence ID" value="KAK2947793.1"/>
    <property type="molecule type" value="Genomic_DNA"/>
</dbReference>